<name>A0A644VYE0_9ZZZZ</name>
<evidence type="ECO:0000259" key="2">
    <source>
        <dbReference type="Pfam" id="PF01232"/>
    </source>
</evidence>
<dbReference type="InterPro" id="IPR013118">
    <property type="entry name" value="Mannitol_DH_C"/>
</dbReference>
<evidence type="ECO:0000313" key="4">
    <source>
        <dbReference type="EMBL" id="MPL96160.1"/>
    </source>
</evidence>
<feature type="domain" description="Mannitol dehydrogenase N-terminal" evidence="2">
    <location>
        <begin position="40"/>
        <end position="306"/>
    </location>
</feature>
<dbReference type="Gene3D" id="1.10.1040.10">
    <property type="entry name" value="N-(1-d-carboxylethyl)-l-norvaline Dehydrogenase, domain 2"/>
    <property type="match status" value="1"/>
</dbReference>
<dbReference type="EC" id="1.1.1.-" evidence="4"/>
<dbReference type="InterPro" id="IPR008927">
    <property type="entry name" value="6-PGluconate_DH-like_C_sf"/>
</dbReference>
<dbReference type="InterPro" id="IPR036291">
    <property type="entry name" value="NAD(P)-bd_dom_sf"/>
</dbReference>
<dbReference type="SUPFAM" id="SSF51735">
    <property type="entry name" value="NAD(P)-binding Rossmann-fold domains"/>
    <property type="match status" value="1"/>
</dbReference>
<proteinExistence type="predicted"/>
<dbReference type="InterPro" id="IPR013131">
    <property type="entry name" value="Mannitol_DH_N"/>
</dbReference>
<organism evidence="4">
    <name type="scientific">bioreactor metagenome</name>
    <dbReference type="NCBI Taxonomy" id="1076179"/>
    <lineage>
        <taxon>unclassified sequences</taxon>
        <taxon>metagenomes</taxon>
        <taxon>ecological metagenomes</taxon>
    </lineage>
</organism>
<dbReference type="AlphaFoldDB" id="A0A644VYE0"/>
<dbReference type="Pfam" id="PF08125">
    <property type="entry name" value="Mannitol_dh_C"/>
    <property type="match status" value="1"/>
</dbReference>
<accession>A0A644VYE0</accession>
<dbReference type="InterPro" id="IPR050988">
    <property type="entry name" value="Mannitol_DH/Oxidoreductase"/>
</dbReference>
<evidence type="ECO:0000256" key="1">
    <source>
        <dbReference type="ARBA" id="ARBA00023002"/>
    </source>
</evidence>
<dbReference type="Pfam" id="PF01232">
    <property type="entry name" value="Mannitol_dh"/>
    <property type="match status" value="1"/>
</dbReference>
<feature type="domain" description="Mannitol dehydrogenase C-terminal" evidence="3">
    <location>
        <begin position="317"/>
        <end position="503"/>
    </location>
</feature>
<gene>
    <name evidence="4" type="primary">por_11</name>
    <name evidence="4" type="ORF">SDC9_42335</name>
</gene>
<evidence type="ECO:0000259" key="3">
    <source>
        <dbReference type="Pfam" id="PF08125"/>
    </source>
</evidence>
<keyword evidence="1 4" id="KW-0560">Oxidoreductase</keyword>
<dbReference type="SUPFAM" id="SSF48179">
    <property type="entry name" value="6-phosphogluconate dehydrogenase C-terminal domain-like"/>
    <property type="match status" value="1"/>
</dbReference>
<dbReference type="PANTHER" id="PTHR43362:SF1">
    <property type="entry name" value="MANNITOL DEHYDROGENASE 2-RELATED"/>
    <property type="match status" value="1"/>
</dbReference>
<dbReference type="InterPro" id="IPR013328">
    <property type="entry name" value="6PGD_dom2"/>
</dbReference>
<reference evidence="4" key="1">
    <citation type="submission" date="2019-08" db="EMBL/GenBank/DDBJ databases">
        <authorList>
            <person name="Kucharzyk K."/>
            <person name="Murdoch R.W."/>
            <person name="Higgins S."/>
            <person name="Loffler F."/>
        </authorList>
    </citation>
    <scope>NUCLEOTIDE SEQUENCE</scope>
</reference>
<dbReference type="Gene3D" id="3.40.50.720">
    <property type="entry name" value="NAD(P)-binding Rossmann-like Domain"/>
    <property type="match status" value="1"/>
</dbReference>
<sequence>MKLTDSGLQERSSWEAKGYTLPSFDRAAMQQETRKNPLWVHFGAGNIFRVFPAALQQQLLNEGLSKAGIIVGEGFDYQIIDKVYAKHDNLTLMVTLKSDGSIEKEVIASVAYAYKCDPQFEEEWKFFSETFTKPSLQMVSFTITEKGYSLKGGNGAYYPQVVEDLANGPSKPTMFLSKLTALIYKRYQAKAGKLALVSMDNCSHNGQKLYDAVMEIARTWEQNGLVEKGFCNYLDNSVSFPWSMIDKITPRPDAKVEAMLKADGFEDTTLVITDKNTYTAPFVNAEQSQYLVIEDLFANGRPALEKAGVYFTDRDTVNKVERMKVTTCLNPLHTALAIYGCLLGHTLISEEMRDAELKKLVEGIGYTEGMPVVVDPKILDPKAFISEVLNTRFPNPFMPDTPQRIATDTSQKLAIRFGETIKAYDSDPKLEVKSLKLIPLVFAGWLRYLMAIDDELNSFTPSSDPRLAEAQAYVKDIRIGDKPTVEQLKGLLSDATIFGVDLLELGLADLVVSYFTSLIEGKGAVRRTLQQYVH</sequence>
<dbReference type="PANTHER" id="PTHR43362">
    <property type="entry name" value="MANNITOL DEHYDROGENASE DSF1-RELATED"/>
    <property type="match status" value="1"/>
</dbReference>
<comment type="caution">
    <text evidence="4">The sequence shown here is derived from an EMBL/GenBank/DDBJ whole genome shotgun (WGS) entry which is preliminary data.</text>
</comment>
<protein>
    <submittedName>
        <fullName evidence="4">Polyol:NADP oxidoreductase</fullName>
        <ecNumber evidence="4">1.1.1.-</ecNumber>
    </submittedName>
</protein>
<dbReference type="EMBL" id="VSSQ01000498">
    <property type="protein sequence ID" value="MPL96160.1"/>
    <property type="molecule type" value="Genomic_DNA"/>
</dbReference>
<dbReference type="GO" id="GO:0016616">
    <property type="term" value="F:oxidoreductase activity, acting on the CH-OH group of donors, NAD or NADP as acceptor"/>
    <property type="evidence" value="ECO:0007669"/>
    <property type="project" value="TreeGrafter"/>
</dbReference>